<evidence type="ECO:0000313" key="2">
    <source>
        <dbReference type="Proteomes" id="UP000186922"/>
    </source>
</evidence>
<evidence type="ECO:0000313" key="1">
    <source>
        <dbReference type="EMBL" id="GAV01253.1"/>
    </source>
</evidence>
<protein>
    <submittedName>
        <fullName evidence="1">Uncharacterized protein</fullName>
    </submittedName>
</protein>
<sequence>MDLKSSDVVVFRCLDMLEVLEEVVVDRNHKIDGWRLRSGKDFRRRLHRREQVVHLLDLFSVWQQISLFSFQKHN</sequence>
<reference evidence="1 2" key="1">
    <citation type="journal article" date="2016" name="Nat. Commun.">
        <title>Extremotolerant tardigrade genome and improved radiotolerance of human cultured cells by tardigrade-unique protein.</title>
        <authorList>
            <person name="Hashimoto T."/>
            <person name="Horikawa D.D."/>
            <person name="Saito Y."/>
            <person name="Kuwahara H."/>
            <person name="Kozuka-Hata H."/>
            <person name="Shin-I T."/>
            <person name="Minakuchi Y."/>
            <person name="Ohishi K."/>
            <person name="Motoyama A."/>
            <person name="Aizu T."/>
            <person name="Enomoto A."/>
            <person name="Kondo K."/>
            <person name="Tanaka S."/>
            <person name="Hara Y."/>
            <person name="Koshikawa S."/>
            <person name="Sagara H."/>
            <person name="Miura T."/>
            <person name="Yokobori S."/>
            <person name="Miyagawa K."/>
            <person name="Suzuki Y."/>
            <person name="Kubo T."/>
            <person name="Oyama M."/>
            <person name="Kohara Y."/>
            <person name="Fujiyama A."/>
            <person name="Arakawa K."/>
            <person name="Katayama T."/>
            <person name="Toyoda A."/>
            <person name="Kunieda T."/>
        </authorList>
    </citation>
    <scope>NUCLEOTIDE SEQUENCE [LARGE SCALE GENOMIC DNA]</scope>
    <source>
        <strain evidence="1 2">YOKOZUNA-1</strain>
    </source>
</reference>
<dbReference type="AlphaFoldDB" id="A0A1D1VM94"/>
<keyword evidence="2" id="KW-1185">Reference proteome</keyword>
<dbReference type="EMBL" id="BDGG01000007">
    <property type="protein sequence ID" value="GAV01253.1"/>
    <property type="molecule type" value="Genomic_DNA"/>
</dbReference>
<proteinExistence type="predicted"/>
<comment type="caution">
    <text evidence="1">The sequence shown here is derived from an EMBL/GenBank/DDBJ whole genome shotgun (WGS) entry which is preliminary data.</text>
</comment>
<accession>A0A1D1VM94</accession>
<name>A0A1D1VM94_RAMVA</name>
<dbReference type="Proteomes" id="UP000186922">
    <property type="component" value="Unassembled WGS sequence"/>
</dbReference>
<gene>
    <name evidence="1" type="primary">RvY_11993-1</name>
    <name evidence="1" type="synonym">RvY_11993.1</name>
    <name evidence="1" type="ORF">RvY_11993</name>
</gene>
<organism evidence="1 2">
    <name type="scientific">Ramazzottius varieornatus</name>
    <name type="common">Water bear</name>
    <name type="synonym">Tardigrade</name>
    <dbReference type="NCBI Taxonomy" id="947166"/>
    <lineage>
        <taxon>Eukaryota</taxon>
        <taxon>Metazoa</taxon>
        <taxon>Ecdysozoa</taxon>
        <taxon>Tardigrada</taxon>
        <taxon>Eutardigrada</taxon>
        <taxon>Parachela</taxon>
        <taxon>Hypsibioidea</taxon>
        <taxon>Ramazzottiidae</taxon>
        <taxon>Ramazzottius</taxon>
    </lineage>
</organism>